<feature type="compositionally biased region" description="Polar residues" evidence="1">
    <location>
        <begin position="83"/>
        <end position="96"/>
    </location>
</feature>
<organism evidence="2 3">
    <name type="scientific">Eruca vesicaria subsp. sativa</name>
    <name type="common">Garden rocket</name>
    <name type="synonym">Eruca sativa</name>
    <dbReference type="NCBI Taxonomy" id="29727"/>
    <lineage>
        <taxon>Eukaryota</taxon>
        <taxon>Viridiplantae</taxon>
        <taxon>Streptophyta</taxon>
        <taxon>Embryophyta</taxon>
        <taxon>Tracheophyta</taxon>
        <taxon>Spermatophyta</taxon>
        <taxon>Magnoliopsida</taxon>
        <taxon>eudicotyledons</taxon>
        <taxon>Gunneridae</taxon>
        <taxon>Pentapetalae</taxon>
        <taxon>rosids</taxon>
        <taxon>malvids</taxon>
        <taxon>Brassicales</taxon>
        <taxon>Brassicaceae</taxon>
        <taxon>Brassiceae</taxon>
        <taxon>Eruca</taxon>
    </lineage>
</organism>
<proteinExistence type="predicted"/>
<feature type="region of interest" description="Disordered" evidence="1">
    <location>
        <begin position="73"/>
        <end position="151"/>
    </location>
</feature>
<feature type="compositionally biased region" description="Polar residues" evidence="1">
    <location>
        <begin position="104"/>
        <end position="129"/>
    </location>
</feature>
<dbReference type="Proteomes" id="UP001642260">
    <property type="component" value="Unassembled WGS sequence"/>
</dbReference>
<evidence type="ECO:0000313" key="2">
    <source>
        <dbReference type="EMBL" id="CAH8384016.1"/>
    </source>
</evidence>
<reference evidence="2 3" key="1">
    <citation type="submission" date="2022-03" db="EMBL/GenBank/DDBJ databases">
        <authorList>
            <person name="Macdonald S."/>
            <person name="Ahmed S."/>
            <person name="Newling K."/>
        </authorList>
    </citation>
    <scope>NUCLEOTIDE SEQUENCE [LARGE SCALE GENOMIC DNA]</scope>
</reference>
<evidence type="ECO:0000313" key="3">
    <source>
        <dbReference type="Proteomes" id="UP001642260"/>
    </source>
</evidence>
<comment type="caution">
    <text evidence="2">The sequence shown here is derived from an EMBL/GenBank/DDBJ whole genome shotgun (WGS) entry which is preliminary data.</text>
</comment>
<dbReference type="EMBL" id="CAKOAT010597376">
    <property type="protein sequence ID" value="CAH8384016.1"/>
    <property type="molecule type" value="Genomic_DNA"/>
</dbReference>
<name>A0ABC8LK66_ERUVS</name>
<gene>
    <name evidence="2" type="ORF">ERUC_LOCUS36499</name>
</gene>
<sequence>MVCPEADQNQNSIRGEMNEDKERYESVDYMKLKSDQSKKTETGPCTALVEIQEVSEIKPNELSSIRTVHELISSEEQEPNGLCSVSHSDKNLATNDPKQEQAVELSSISGSNTSPPNALGTTQELGSSEQQRHDQQTNTYAPRRQSTRKRPLTTRALEALESNFLTSKRMKSTVKPGKCESSNRLAKACNRAKFLSDNESVCLELSKRLNQIEDTKPGFLLNEATTKSKDLDRRQLVVRGMAFCFRINVYIS</sequence>
<dbReference type="AlphaFoldDB" id="A0ABC8LK66"/>
<accession>A0ABC8LK66</accession>
<protein>
    <submittedName>
        <fullName evidence="2">Uncharacterized protein</fullName>
    </submittedName>
</protein>
<keyword evidence="3" id="KW-1185">Reference proteome</keyword>
<feature type="region of interest" description="Disordered" evidence="1">
    <location>
        <begin position="1"/>
        <end position="24"/>
    </location>
</feature>
<evidence type="ECO:0000256" key="1">
    <source>
        <dbReference type="SAM" id="MobiDB-lite"/>
    </source>
</evidence>